<proteinExistence type="predicted"/>
<keyword evidence="2 6" id="KW-0812">Transmembrane</keyword>
<feature type="domain" description="Major facilitator superfamily (MFS) profile" evidence="7">
    <location>
        <begin position="60"/>
        <end position="519"/>
    </location>
</feature>
<keyword evidence="4 6" id="KW-0472">Membrane</keyword>
<protein>
    <submittedName>
        <fullName evidence="8">Related to HOL1 protein</fullName>
    </submittedName>
</protein>
<dbReference type="PANTHER" id="PTHR23502:SF181">
    <property type="entry name" value="MAJOR FACILITATOR SUPERFAMILY (MFS) PROFILE DOMAIN-CONTAINING PROTEIN"/>
    <property type="match status" value="1"/>
</dbReference>
<evidence type="ECO:0000259" key="7">
    <source>
        <dbReference type="PROSITE" id="PS50850"/>
    </source>
</evidence>
<organism evidence="8 9">
    <name type="scientific">Fusarium mangiferae</name>
    <name type="common">Mango malformation disease fungus</name>
    <dbReference type="NCBI Taxonomy" id="192010"/>
    <lineage>
        <taxon>Eukaryota</taxon>
        <taxon>Fungi</taxon>
        <taxon>Dikarya</taxon>
        <taxon>Ascomycota</taxon>
        <taxon>Pezizomycotina</taxon>
        <taxon>Sordariomycetes</taxon>
        <taxon>Hypocreomycetidae</taxon>
        <taxon>Hypocreales</taxon>
        <taxon>Nectriaceae</taxon>
        <taxon>Fusarium</taxon>
        <taxon>Fusarium fujikuroi species complex</taxon>
    </lineage>
</organism>
<feature type="transmembrane region" description="Helical" evidence="6">
    <location>
        <begin position="217"/>
        <end position="237"/>
    </location>
</feature>
<feature type="transmembrane region" description="Helical" evidence="6">
    <location>
        <begin position="396"/>
        <end position="416"/>
    </location>
</feature>
<dbReference type="GO" id="GO:0005886">
    <property type="term" value="C:plasma membrane"/>
    <property type="evidence" value="ECO:0007669"/>
    <property type="project" value="TreeGrafter"/>
</dbReference>
<dbReference type="Gene3D" id="1.20.1250.20">
    <property type="entry name" value="MFS general substrate transporter like domains"/>
    <property type="match status" value="1"/>
</dbReference>
<accession>A0A1L7TS58</accession>
<evidence type="ECO:0000256" key="1">
    <source>
        <dbReference type="ARBA" id="ARBA00004141"/>
    </source>
</evidence>
<feature type="transmembrane region" description="Helical" evidence="6">
    <location>
        <begin position="129"/>
        <end position="148"/>
    </location>
</feature>
<reference evidence="9" key="1">
    <citation type="journal article" date="2016" name="Genome Biol. Evol.">
        <title>Comparative 'omics' of the Fusarium fujikuroi species complex highlights differences in genetic potential and metabolite synthesis.</title>
        <authorList>
            <person name="Niehaus E.-M."/>
            <person name="Muensterkoetter M."/>
            <person name="Proctor R.H."/>
            <person name="Brown D.W."/>
            <person name="Sharon A."/>
            <person name="Idan Y."/>
            <person name="Oren-Young L."/>
            <person name="Sieber C.M."/>
            <person name="Novak O."/>
            <person name="Pencik A."/>
            <person name="Tarkowska D."/>
            <person name="Hromadova K."/>
            <person name="Freeman S."/>
            <person name="Maymon M."/>
            <person name="Elazar M."/>
            <person name="Youssef S.A."/>
            <person name="El-Shabrawy E.S.M."/>
            <person name="Shalaby A.B.A."/>
            <person name="Houterman P."/>
            <person name="Brock N.L."/>
            <person name="Burkhardt I."/>
            <person name="Tsavkelova E.A."/>
            <person name="Dickschat J.S."/>
            <person name="Galuszka P."/>
            <person name="Gueldener U."/>
            <person name="Tudzynski B."/>
        </authorList>
    </citation>
    <scope>NUCLEOTIDE SEQUENCE [LARGE SCALE GENOMIC DNA]</scope>
    <source>
        <strain evidence="9">MRC7560</strain>
    </source>
</reference>
<feature type="transmembrane region" description="Helical" evidence="6">
    <location>
        <begin position="188"/>
        <end position="211"/>
    </location>
</feature>
<dbReference type="VEuPathDB" id="FungiDB:FMAN_10084"/>
<dbReference type="Pfam" id="PF07690">
    <property type="entry name" value="MFS_1"/>
    <property type="match status" value="1"/>
</dbReference>
<gene>
    <name evidence="8" type="ORF">FMAN_10084</name>
</gene>
<evidence type="ECO:0000313" key="8">
    <source>
        <dbReference type="EMBL" id="CVL00769.1"/>
    </source>
</evidence>
<feature type="transmembrane region" description="Helical" evidence="6">
    <location>
        <begin position="354"/>
        <end position="375"/>
    </location>
</feature>
<evidence type="ECO:0000256" key="2">
    <source>
        <dbReference type="ARBA" id="ARBA00022692"/>
    </source>
</evidence>
<feature type="transmembrane region" description="Helical" evidence="6">
    <location>
        <begin position="458"/>
        <end position="482"/>
    </location>
</feature>
<dbReference type="GeneID" id="65089341"/>
<dbReference type="EMBL" id="FCQH01000011">
    <property type="protein sequence ID" value="CVL00769.1"/>
    <property type="molecule type" value="Genomic_DNA"/>
</dbReference>
<evidence type="ECO:0000256" key="4">
    <source>
        <dbReference type="ARBA" id="ARBA00023136"/>
    </source>
</evidence>
<feature type="transmembrane region" description="Helical" evidence="6">
    <location>
        <begin position="58"/>
        <end position="79"/>
    </location>
</feature>
<evidence type="ECO:0000256" key="3">
    <source>
        <dbReference type="ARBA" id="ARBA00022989"/>
    </source>
</evidence>
<keyword evidence="9" id="KW-1185">Reference proteome</keyword>
<name>A0A1L7TS58_FUSMA</name>
<keyword evidence="5" id="KW-0325">Glycoprotein</keyword>
<dbReference type="GO" id="GO:0022857">
    <property type="term" value="F:transmembrane transporter activity"/>
    <property type="evidence" value="ECO:0007669"/>
    <property type="project" value="InterPro"/>
</dbReference>
<dbReference type="InterPro" id="IPR036259">
    <property type="entry name" value="MFS_trans_sf"/>
</dbReference>
<comment type="caution">
    <text evidence="8">The sequence shown here is derived from an EMBL/GenBank/DDBJ whole genome shotgun (WGS) entry which is preliminary data.</text>
</comment>
<dbReference type="Proteomes" id="UP000184255">
    <property type="component" value="Unassembled WGS sequence"/>
</dbReference>
<feature type="transmembrane region" description="Helical" evidence="6">
    <location>
        <begin position="431"/>
        <end position="451"/>
    </location>
</feature>
<feature type="transmembrane region" description="Helical" evidence="6">
    <location>
        <begin position="154"/>
        <end position="176"/>
    </location>
</feature>
<sequence>MVSFKEAFGLSSLEVEVATPPGTVQIHREQEDAGHVVVSGHMTDDPRDPLNLPTWHKIAALCVASLYGFVANYTSGVIAPAFNLWPMFFPKDPRTISELTKLIAVNILFIGAANIWWVPLSNWMGRRPVLIIATAILTFCTLWCALATSYESLLVARIFQGIGGAAADTVAPALIGDMFPIHQRGRAMAVYTIMLVVGPLTGGITGGYIVYQQGWKAIFWVCLALSATCLVGAIFFVPETLYIRSAPVEGVTDPETEKNAQFGKNEHVEDKQSVTGGEQHITYSAYGYVQSLGFNKPRGSLLKQFIQPWKTLAFPGTWVVMLHYAGLVGGIVTISTIGPQIMASPPYLWKANAGLINIGAVIGGVIGYVYTHMLADGRLVKKASKTRNGVAESEDRLPTLFFPLFIATCGFLVFGFCAKNPGGHTWVGLQVGYGMVSFGLMQVPSVGFNYLIDSYHSLAADCFTMVTILRSIIAFAWTFFVADWVQKSGAAEPFGIFGMLMGIFSLLTVPLWMYGKRMRIATAEQVLRWQGY</sequence>
<dbReference type="InterPro" id="IPR011701">
    <property type="entry name" value="MFS"/>
</dbReference>
<evidence type="ECO:0000313" key="9">
    <source>
        <dbReference type="Proteomes" id="UP000184255"/>
    </source>
</evidence>
<dbReference type="RefSeq" id="XP_041686572.1">
    <property type="nucleotide sequence ID" value="XM_041820720.1"/>
</dbReference>
<evidence type="ECO:0000256" key="6">
    <source>
        <dbReference type="SAM" id="Phobius"/>
    </source>
</evidence>
<keyword evidence="3 6" id="KW-1133">Transmembrane helix</keyword>
<dbReference type="SUPFAM" id="SSF103473">
    <property type="entry name" value="MFS general substrate transporter"/>
    <property type="match status" value="1"/>
</dbReference>
<comment type="subcellular location">
    <subcellularLocation>
        <location evidence="1">Membrane</location>
        <topology evidence="1">Multi-pass membrane protein</topology>
    </subcellularLocation>
</comment>
<feature type="transmembrane region" description="Helical" evidence="6">
    <location>
        <begin position="494"/>
        <end position="514"/>
    </location>
</feature>
<feature type="transmembrane region" description="Helical" evidence="6">
    <location>
        <begin position="99"/>
        <end position="117"/>
    </location>
</feature>
<dbReference type="AlphaFoldDB" id="A0A1L7TS58"/>
<dbReference type="PROSITE" id="PS50850">
    <property type="entry name" value="MFS"/>
    <property type="match status" value="1"/>
</dbReference>
<feature type="transmembrane region" description="Helical" evidence="6">
    <location>
        <begin position="312"/>
        <end position="334"/>
    </location>
</feature>
<dbReference type="InterPro" id="IPR020846">
    <property type="entry name" value="MFS_dom"/>
</dbReference>
<evidence type="ECO:0000256" key="5">
    <source>
        <dbReference type="ARBA" id="ARBA00023180"/>
    </source>
</evidence>
<dbReference type="PANTHER" id="PTHR23502">
    <property type="entry name" value="MAJOR FACILITATOR SUPERFAMILY"/>
    <property type="match status" value="1"/>
</dbReference>